<evidence type="ECO:0000256" key="2">
    <source>
        <dbReference type="ARBA" id="ARBA00022912"/>
    </source>
</evidence>
<dbReference type="SMART" id="SM00195">
    <property type="entry name" value="DSPc"/>
    <property type="match status" value="1"/>
</dbReference>
<dbReference type="VEuPathDB" id="FungiDB:H310_03710"/>
<organism evidence="6 7">
    <name type="scientific">Aphanomyces invadans</name>
    <dbReference type="NCBI Taxonomy" id="157072"/>
    <lineage>
        <taxon>Eukaryota</taxon>
        <taxon>Sar</taxon>
        <taxon>Stramenopiles</taxon>
        <taxon>Oomycota</taxon>
        <taxon>Saprolegniomycetes</taxon>
        <taxon>Saprolegniales</taxon>
        <taxon>Verrucalvaceae</taxon>
        <taxon>Aphanomyces</taxon>
    </lineage>
</organism>
<evidence type="ECO:0000259" key="5">
    <source>
        <dbReference type="PROSITE" id="PS50056"/>
    </source>
</evidence>
<dbReference type="PROSITE" id="PS50054">
    <property type="entry name" value="TYR_PHOSPHATASE_DUAL"/>
    <property type="match status" value="1"/>
</dbReference>
<dbReference type="InterPro" id="IPR029021">
    <property type="entry name" value="Prot-tyrosine_phosphatase-like"/>
</dbReference>
<evidence type="ECO:0000313" key="7">
    <source>
        <dbReference type="Proteomes" id="UP000285060"/>
    </source>
</evidence>
<sequence>MAPVASPTKTMDFTNVCSQVTDFLFVGGASVASQRDVLEQHGITHVINCAATVTPNYFPHVFDYYRLRLRDHATQDIHQHFYSIFQFIDMARSRHGKVFIHCVKGISRSPAMAIAYLMAREQLGLYPALELVRSSRPVIDPNAGFIFQLNEWDSLRRLHTKQPITLFRVDMSRGDVDGVPDVPLPDYPLIIGPVQADHLVASSPAQDYSVVNYVSIEPRDGHESFAPDAPFPPSLHIHFRTSNHIDLQFDVNLKRDLFAPDTFVWAHEGPELALLKSHKPHHIAYEGKLPQGYIRLTMFEAHKFHATVKLHDKIVVVDPVEQHKVAHQLDSPVTGLVAYTMPLAAATLSEDHHHRHLTTTYGRMTACTWTARQITVGVASDAGFTSEHGGAAQTQSYLIAVYNSINGLYDDQVGVHLTIGAFLIQTAPGGPAWNVEPQTCGPMVDMNIQLNAVKSSTMGYNTGVSIDAGAMTWVIVGHEIGHNFGADHTFAEGGIMSYDWNSPVKFYDNGQVCAFVQSVLDKCLKPDTWHVLPPTHKFNAPPIHNTCPHGPTYDDIEANVDSPTDSDDSKPNDNISSFHDNAPDHHTKLGSVRLLDGKHVP</sequence>
<dbReference type="Pfam" id="PF13688">
    <property type="entry name" value="Reprolysin_5"/>
    <property type="match status" value="1"/>
</dbReference>
<dbReference type="SUPFAM" id="SSF52799">
    <property type="entry name" value="(Phosphotyrosine protein) phosphatases II"/>
    <property type="match status" value="1"/>
</dbReference>
<dbReference type="PANTHER" id="PTHR46381">
    <property type="entry name" value="MKPA PROTEIN"/>
    <property type="match status" value="1"/>
</dbReference>
<dbReference type="AlphaFoldDB" id="A0A3R6YXD3"/>
<dbReference type="InterPro" id="IPR016130">
    <property type="entry name" value="Tyr_Pase_AS"/>
</dbReference>
<dbReference type="CDD" id="cd14498">
    <property type="entry name" value="DSP"/>
    <property type="match status" value="1"/>
</dbReference>
<dbReference type="Gene3D" id="3.90.190.10">
    <property type="entry name" value="Protein tyrosine phosphatase superfamily"/>
    <property type="match status" value="1"/>
</dbReference>
<dbReference type="SUPFAM" id="SSF55486">
    <property type="entry name" value="Metalloproteases ('zincins'), catalytic domain"/>
    <property type="match status" value="1"/>
</dbReference>
<dbReference type="GO" id="GO:0004721">
    <property type="term" value="F:phosphoprotein phosphatase activity"/>
    <property type="evidence" value="ECO:0007669"/>
    <property type="project" value="UniProtKB-KW"/>
</dbReference>
<protein>
    <submittedName>
        <fullName evidence="6">Uncharacterized protein</fullName>
    </submittedName>
</protein>
<dbReference type="Proteomes" id="UP000285060">
    <property type="component" value="Unassembled WGS sequence"/>
</dbReference>
<dbReference type="PROSITE" id="PS50056">
    <property type="entry name" value="TYR_PHOSPHATASE_2"/>
    <property type="match status" value="1"/>
</dbReference>
<accession>A0A3R6YXD3</accession>
<keyword evidence="2" id="KW-0904">Protein phosphatase</keyword>
<dbReference type="Pfam" id="PF00782">
    <property type="entry name" value="DSPc"/>
    <property type="match status" value="1"/>
</dbReference>
<dbReference type="VEuPathDB" id="FungiDB:H310_09427"/>
<dbReference type="EMBL" id="QUSY01000576">
    <property type="protein sequence ID" value="RHY28484.1"/>
    <property type="molecule type" value="Genomic_DNA"/>
</dbReference>
<evidence type="ECO:0000313" key="6">
    <source>
        <dbReference type="EMBL" id="RHY28484.1"/>
    </source>
</evidence>
<dbReference type="Gene3D" id="3.40.390.10">
    <property type="entry name" value="Collagenase (Catalytic Domain)"/>
    <property type="match status" value="1"/>
</dbReference>
<feature type="region of interest" description="Disordered" evidence="3">
    <location>
        <begin position="549"/>
        <end position="601"/>
    </location>
</feature>
<dbReference type="GO" id="GO:0008237">
    <property type="term" value="F:metallopeptidase activity"/>
    <property type="evidence" value="ECO:0007669"/>
    <property type="project" value="InterPro"/>
</dbReference>
<proteinExistence type="predicted"/>
<dbReference type="PROSITE" id="PS00383">
    <property type="entry name" value="TYR_PHOSPHATASE_1"/>
    <property type="match status" value="1"/>
</dbReference>
<reference evidence="6 7" key="1">
    <citation type="submission" date="2018-08" db="EMBL/GenBank/DDBJ databases">
        <title>Aphanomyces genome sequencing and annotation.</title>
        <authorList>
            <person name="Minardi D."/>
            <person name="Oidtmann B."/>
            <person name="Van Der Giezen M."/>
            <person name="Studholme D.J."/>
        </authorList>
    </citation>
    <scope>NUCLEOTIDE SEQUENCE [LARGE SCALE GENOMIC DNA]</scope>
    <source>
        <strain evidence="6 7">NJM0002</strain>
    </source>
</reference>
<dbReference type="PANTHER" id="PTHR46381:SF2">
    <property type="entry name" value="MAP KINASE PHOSPHATASE"/>
    <property type="match status" value="1"/>
</dbReference>
<evidence type="ECO:0000256" key="1">
    <source>
        <dbReference type="ARBA" id="ARBA00022801"/>
    </source>
</evidence>
<dbReference type="InterPro" id="IPR000340">
    <property type="entry name" value="Dual-sp_phosphatase_cat-dom"/>
</dbReference>
<keyword evidence="7" id="KW-1185">Reference proteome</keyword>
<feature type="domain" description="Tyrosine-protein phosphatase" evidence="4">
    <location>
        <begin position="16"/>
        <end position="158"/>
    </location>
</feature>
<evidence type="ECO:0000259" key="4">
    <source>
        <dbReference type="PROSITE" id="PS50054"/>
    </source>
</evidence>
<feature type="domain" description="Tyrosine specific protein phosphatases" evidence="5">
    <location>
        <begin position="79"/>
        <end position="137"/>
    </location>
</feature>
<gene>
    <name evidence="6" type="ORF">DYB32_005942</name>
</gene>
<dbReference type="InterPro" id="IPR000387">
    <property type="entry name" value="Tyr_Pase_dom"/>
</dbReference>
<keyword evidence="1" id="KW-0378">Hydrolase</keyword>
<comment type="caution">
    <text evidence="6">The sequence shown here is derived from an EMBL/GenBank/DDBJ whole genome shotgun (WGS) entry which is preliminary data.</text>
</comment>
<dbReference type="InterPro" id="IPR020422">
    <property type="entry name" value="TYR_PHOSPHATASE_DUAL_dom"/>
</dbReference>
<evidence type="ECO:0000256" key="3">
    <source>
        <dbReference type="SAM" id="MobiDB-lite"/>
    </source>
</evidence>
<dbReference type="InterPro" id="IPR024079">
    <property type="entry name" value="MetalloPept_cat_dom_sf"/>
</dbReference>
<name>A0A3R6YXD3_9STRA</name>